<dbReference type="EMBL" id="MPKY01000001">
    <property type="protein sequence ID" value="OJT01236.1"/>
    <property type="molecule type" value="Genomic_DNA"/>
</dbReference>
<evidence type="ECO:0000313" key="2">
    <source>
        <dbReference type="EMBL" id="OJT01236.1"/>
    </source>
</evidence>
<proteinExistence type="predicted"/>
<dbReference type="CDD" id="cd22265">
    <property type="entry name" value="UDM1_RNF168"/>
    <property type="match status" value="1"/>
</dbReference>
<reference evidence="2" key="1">
    <citation type="submission" date="2016-11" db="EMBL/GenBank/DDBJ databases">
        <title>Draft Genome Sequence of Marinobacter hydrocarbonoclasticus strain STW2, a polyaromatic aromatic hydrocarbon degrading and denitrifying bacterium from rhizosphere of Seagrass Enhalus acodoides.</title>
        <authorList>
            <person name="Ling J."/>
            <person name="Dong J."/>
        </authorList>
    </citation>
    <scope>NUCLEOTIDE SEQUENCE [LARGE SCALE GENOMIC DNA]</scope>
    <source>
        <strain evidence="2">STW2</strain>
    </source>
</reference>
<dbReference type="Proteomes" id="UP000183986">
    <property type="component" value="Unassembled WGS sequence"/>
</dbReference>
<name>A0A1M2V0Z0_MARNT</name>
<organism evidence="2 3">
    <name type="scientific">Marinobacter nauticus</name>
    <name type="common">Marinobacter hydrocarbonoclasticus</name>
    <name type="synonym">Marinobacter aquaeolei</name>
    <dbReference type="NCBI Taxonomy" id="2743"/>
    <lineage>
        <taxon>Bacteria</taxon>
        <taxon>Pseudomonadati</taxon>
        <taxon>Pseudomonadota</taxon>
        <taxon>Gammaproteobacteria</taxon>
        <taxon>Pseudomonadales</taxon>
        <taxon>Marinobacteraceae</taxon>
        <taxon>Marinobacter</taxon>
    </lineage>
</organism>
<feature type="coiled-coil region" evidence="1">
    <location>
        <begin position="1067"/>
        <end position="1094"/>
    </location>
</feature>
<comment type="caution">
    <text evidence="2">The sequence shown here is derived from an EMBL/GenBank/DDBJ whole genome shotgun (WGS) entry which is preliminary data.</text>
</comment>
<keyword evidence="3" id="KW-1185">Reference proteome</keyword>
<evidence type="ECO:0000313" key="3">
    <source>
        <dbReference type="Proteomes" id="UP000183986"/>
    </source>
</evidence>
<gene>
    <name evidence="2" type="ORF">BEE62_14905</name>
</gene>
<evidence type="ECO:0000256" key="1">
    <source>
        <dbReference type="SAM" id="Coils"/>
    </source>
</evidence>
<dbReference type="OrthoDB" id="6349624at2"/>
<accession>A0A1M2V0Z0</accession>
<feature type="coiled-coil region" evidence="1">
    <location>
        <begin position="306"/>
        <end position="374"/>
    </location>
</feature>
<sequence>MAYESRLSLTVDSRTGERNLKRFRGELDQTENRGKKAFTNIKGLVVGLSGALAGLGATRYFNSIVRDAQEFESRMLSINALIKANGSAAGFTAATLRDQAEQLALTTLQSTRGVLDAQKVLLSFRRVSGSAFTQAIELSADLSAVMGTDMSSAALQLGKALENPVEGMSALSRSGTTFTQTQKDAVKAMVETNRLAEAQALILAEVRSQVGGAGAGQAQGLAGAFDTLGQRIEEFGLAAAGALDSGGRLANIINRIAEGLNKVNETIDPDPANRIFELLQKEIDLRAQLAELKSDDSLFGAPAAEIERVESQINSVYEERMALLEQEAREQQAQADAVIASREKQLQMEEEAAAERLRIEREKQAELARIAEESRLASVNGIITQLQNEALALQLSDRALLQHQLNVAGATEQERELALATHDAVKALTEQAEAAEKSAEAFINPWQSAADTVAQSLQDAIASGDWDDIGDAIGGALGSSIAAVVNKQITDSLAKNLTANSSTLAQIGGAFAGPIAGAVAGGAIQLAVSELSDFFSGSDWDPTAARQAAQGAGTVLGSIDAKSESIRRAVEGSESGIGQLVGINQNMLRALQGLLAGISGASTMVARGYGGLSMPTDFSRTISGSDFNLTGGIMPIFDETLGMAFDFFDEMSSIFTFGMFDLGDALGSVFGGSRKVKDLGIQFFGATLDEMIRGWRDGDRYLTAQAYATIEQDGGWFGSDDRWDDFQRLGPEAENQISLVFAGIRDSVTAGAEALGMADSEINSALSRFRVETQKISLENLSAEEQAAELEAVFSSIFDQAAGAVVPYLDEFQRAGEGLGETLSRVANQTLITQEAVNRLGIRFSDLAGRELVVASERLMDAAGGVEQFITSMQGFIANFASDAQKFELAYSDITRALEQSNLTLPSTRDGYYDLLQAQNGATAAGAENIATLLRLQGVADQYYTFLEDAQKSAVDTQVELLQIQRSAISESLREAERASNSVSRALAGLTVQSSSFSKLSRDAALASLQAMAASGRIGDQGQLDRALSAATNIQAGEFSTMNDYIRGVSRTGETLRDLKWVADQQLTREQRSLANIERQMEAMNEEISAVGRATAKHTAKTAKLLERIEVEGLEVRE</sequence>
<dbReference type="RefSeq" id="WP_072677999.1">
    <property type="nucleotide sequence ID" value="NZ_MPKY01000001.1"/>
</dbReference>
<dbReference type="AlphaFoldDB" id="A0A1M2V0Z0"/>
<protein>
    <submittedName>
        <fullName evidence="2">Uncharacterized protein</fullName>
    </submittedName>
</protein>
<keyword evidence="1" id="KW-0175">Coiled coil</keyword>